<dbReference type="InterPro" id="IPR024096">
    <property type="entry name" value="NO_sig/Golgi_transp_ligand-bd"/>
</dbReference>
<dbReference type="Pfam" id="PF07700">
    <property type="entry name" value="HNOB"/>
    <property type="match status" value="1"/>
</dbReference>
<name>A0ABU9SQK8_9ALTE</name>
<proteinExistence type="predicted"/>
<dbReference type="SMART" id="SM00989">
    <property type="entry name" value="V4R"/>
    <property type="match status" value="1"/>
</dbReference>
<dbReference type="RefSeq" id="WP_006994570.1">
    <property type="nucleotide sequence ID" value="NZ_JBBMQS010000001.1"/>
</dbReference>
<sequence length="181" mass="20578">MKGIIFVKLNQFVDELWGDEFWDELLQDAELPSDGIYTSVATYDDAELFTLVGLIMEKKGLTGQQAQMAFGQWMFKQLLEAAPPEAHKFTDVFSFLYGVQDVIHVEVKKLNPEAILPEFEFIEETENSLSFHYLSPRKMCYFCEGIIEGLADHTGQKVAIEQTECEHEGDARCVIKVTKVG</sequence>
<dbReference type="InterPro" id="IPR011644">
    <property type="entry name" value="Heme_NO-bd"/>
</dbReference>
<evidence type="ECO:0000259" key="1">
    <source>
        <dbReference type="SMART" id="SM00989"/>
    </source>
</evidence>
<gene>
    <name evidence="2" type="ORF">WNY77_01990</name>
</gene>
<dbReference type="EMBL" id="JBBMQS010000001">
    <property type="protein sequence ID" value="MEM5496159.1"/>
    <property type="molecule type" value="Genomic_DNA"/>
</dbReference>
<evidence type="ECO:0000313" key="2">
    <source>
        <dbReference type="EMBL" id="MEM5496159.1"/>
    </source>
</evidence>
<reference evidence="2 3" key="1">
    <citation type="submission" date="2024-03" db="EMBL/GenBank/DDBJ databases">
        <title>Community enrichment and isolation of bacterial strains for fucoidan degradation.</title>
        <authorList>
            <person name="Sichert A."/>
        </authorList>
    </citation>
    <scope>NUCLEOTIDE SEQUENCE [LARGE SCALE GENOMIC DNA]</scope>
    <source>
        <strain evidence="2 3">AS12</strain>
    </source>
</reference>
<dbReference type="InterPro" id="IPR038158">
    <property type="entry name" value="H-NOX_domain_sf"/>
</dbReference>
<comment type="caution">
    <text evidence="2">The sequence shown here is derived from an EMBL/GenBank/DDBJ whole genome shotgun (WGS) entry which is preliminary data.</text>
</comment>
<dbReference type="SUPFAM" id="SSF111126">
    <property type="entry name" value="Ligand-binding domain in the NO signalling and Golgi transport"/>
    <property type="match status" value="1"/>
</dbReference>
<evidence type="ECO:0000313" key="3">
    <source>
        <dbReference type="Proteomes" id="UP001461163"/>
    </source>
</evidence>
<dbReference type="Gene3D" id="3.90.1520.10">
    <property type="entry name" value="H-NOX domain"/>
    <property type="match status" value="1"/>
</dbReference>
<keyword evidence="3" id="KW-1185">Reference proteome</keyword>
<feature type="domain" description="4-vinyl reductase 4VR" evidence="1">
    <location>
        <begin position="118"/>
        <end position="179"/>
    </location>
</feature>
<dbReference type="InterPro" id="IPR004096">
    <property type="entry name" value="V4R"/>
</dbReference>
<accession>A0ABU9SQK8</accession>
<protein>
    <submittedName>
        <fullName evidence="2">Heme NO-binding domain-containing protein</fullName>
    </submittedName>
</protein>
<dbReference type="Proteomes" id="UP001461163">
    <property type="component" value="Unassembled WGS sequence"/>
</dbReference>
<organism evidence="2 3">
    <name type="scientific">Paraglaciecola mesophila</name>
    <dbReference type="NCBI Taxonomy" id="197222"/>
    <lineage>
        <taxon>Bacteria</taxon>
        <taxon>Pseudomonadati</taxon>
        <taxon>Pseudomonadota</taxon>
        <taxon>Gammaproteobacteria</taxon>
        <taxon>Alteromonadales</taxon>
        <taxon>Alteromonadaceae</taxon>
        <taxon>Paraglaciecola</taxon>
    </lineage>
</organism>